<gene>
    <name evidence="7" type="primary">rlmD</name>
    <name evidence="7" type="ORF">IAB37_01265</name>
</gene>
<dbReference type="Gene3D" id="2.40.50.1070">
    <property type="match status" value="1"/>
</dbReference>
<evidence type="ECO:0000256" key="1">
    <source>
        <dbReference type="ARBA" id="ARBA00022603"/>
    </source>
</evidence>
<feature type="region of interest" description="Disordered" evidence="6">
    <location>
        <begin position="455"/>
        <end position="501"/>
    </location>
</feature>
<dbReference type="CDD" id="cd02440">
    <property type="entry name" value="AdoMet_MTases"/>
    <property type="match status" value="1"/>
</dbReference>
<feature type="binding site" evidence="4">
    <location>
        <position position="379"/>
    </location>
    <ligand>
        <name>S-adenosyl-L-methionine</name>
        <dbReference type="ChEBI" id="CHEBI:59789"/>
    </ligand>
</feature>
<feature type="binding site" evidence="4">
    <location>
        <position position="281"/>
    </location>
    <ligand>
        <name>S-adenosyl-L-methionine</name>
        <dbReference type="ChEBI" id="CHEBI:59789"/>
    </ligand>
</feature>
<dbReference type="SUPFAM" id="SSF53335">
    <property type="entry name" value="S-adenosyl-L-methionine-dependent methyltransferases"/>
    <property type="match status" value="1"/>
</dbReference>
<dbReference type="EMBL" id="DVHA01000038">
    <property type="protein sequence ID" value="HIR60192.1"/>
    <property type="molecule type" value="Genomic_DNA"/>
</dbReference>
<feature type="active site" evidence="5">
    <location>
        <position position="406"/>
    </location>
</feature>
<dbReference type="PROSITE" id="PS01230">
    <property type="entry name" value="TRMA_1"/>
    <property type="match status" value="1"/>
</dbReference>
<feature type="region of interest" description="Disordered" evidence="6">
    <location>
        <begin position="1"/>
        <end position="72"/>
    </location>
</feature>
<evidence type="ECO:0000256" key="2">
    <source>
        <dbReference type="ARBA" id="ARBA00022679"/>
    </source>
</evidence>
<dbReference type="Gene3D" id="3.40.50.150">
    <property type="entry name" value="Vaccinia Virus protein VP39"/>
    <property type="match status" value="1"/>
</dbReference>
<keyword evidence="3 4" id="KW-0949">S-adenosyl-L-methionine</keyword>
<comment type="similarity">
    <text evidence="4">Belongs to the class I-like SAM-binding methyltransferase superfamily. RNA M5U methyltransferase family.</text>
</comment>
<feature type="active site" description="Nucleophile" evidence="4">
    <location>
        <position position="406"/>
    </location>
</feature>
<dbReference type="GO" id="GO:0070041">
    <property type="term" value="F:rRNA (uridine-C5-)-methyltransferase activity"/>
    <property type="evidence" value="ECO:0007669"/>
    <property type="project" value="TreeGrafter"/>
</dbReference>
<evidence type="ECO:0000256" key="5">
    <source>
        <dbReference type="PROSITE-ProRule" id="PRU10015"/>
    </source>
</evidence>
<reference evidence="7" key="1">
    <citation type="submission" date="2020-10" db="EMBL/GenBank/DDBJ databases">
        <authorList>
            <person name="Gilroy R."/>
        </authorList>
    </citation>
    <scope>NUCLEOTIDE SEQUENCE</scope>
    <source>
        <strain evidence="7">CHK189-12415</strain>
    </source>
</reference>
<dbReference type="NCBIfam" id="TIGR00479">
    <property type="entry name" value="rumA"/>
    <property type="match status" value="1"/>
</dbReference>
<dbReference type="InterPro" id="IPR030391">
    <property type="entry name" value="MeTrfase_TrmA_CS"/>
</dbReference>
<sequence>MKNKPFDKSARQEKFYAPFVAKPKPSKKERQAAFWAEEDWDEEEEDEEEDSLPRRPSRGGRKDARPDPGREVLNRCPAARRCSGCQMANLSYAETVRWKKAQVAKLLGSYGRVRPVIGMAGPFHYRYKVQTAFGYSRGRVVSGVWQSKEGRVAPVDRCLIEEESAAGIAATVRRLLAAFKLSPWVEGRGGFLRHILVRKGYETGEVMVVLVAGTPVFPSKHAFTEALLKAHPEITTVLFSVNKGELGLMLGDREEILYGKGYIEDQLCGLTFRISPASFYQVNPQQAAALYTEALALCGLTGKEKVLDAYCGVGTIGLIAAGQVREVVGVETVEPAVRDARKNAALNDIRNIRFVCADAGAYLTEAAEAGEKPDLVILDPPRAGASREFIQGLRKTMPEKILYISCNPETQARDLLLLTAGKKYTVRAIQPVDMFPWTHHIENIVFLQRTEAEKTSAEKVKPAGRSVPAAPRAKKPRQRPSRRSQFADKQNRAFGHSGKKG</sequence>
<dbReference type="FunFam" id="3.40.50.150:FF:000009">
    <property type="entry name" value="23S rRNA (Uracil(1939)-C(5))-methyltransferase RlmD"/>
    <property type="match status" value="1"/>
</dbReference>
<name>A0A9D1DW89_9FIRM</name>
<dbReference type="InterPro" id="IPR030390">
    <property type="entry name" value="MeTrfase_TrmA_AS"/>
</dbReference>
<evidence type="ECO:0000313" key="8">
    <source>
        <dbReference type="Proteomes" id="UP000824241"/>
    </source>
</evidence>
<organism evidence="7 8">
    <name type="scientific">Candidatus Faecivivens stercoravium</name>
    <dbReference type="NCBI Taxonomy" id="2840803"/>
    <lineage>
        <taxon>Bacteria</taxon>
        <taxon>Bacillati</taxon>
        <taxon>Bacillota</taxon>
        <taxon>Clostridia</taxon>
        <taxon>Eubacteriales</taxon>
        <taxon>Oscillospiraceae</taxon>
        <taxon>Oscillospiraceae incertae sedis</taxon>
        <taxon>Candidatus Faecivivens</taxon>
    </lineage>
</organism>
<evidence type="ECO:0000256" key="6">
    <source>
        <dbReference type="SAM" id="MobiDB-lite"/>
    </source>
</evidence>
<feature type="binding site" evidence="4">
    <location>
        <position position="310"/>
    </location>
    <ligand>
        <name>S-adenosyl-L-methionine</name>
        <dbReference type="ChEBI" id="CHEBI:59789"/>
    </ligand>
</feature>
<reference evidence="7" key="2">
    <citation type="journal article" date="2021" name="PeerJ">
        <title>Extensive microbial diversity within the chicken gut microbiome revealed by metagenomics and culture.</title>
        <authorList>
            <person name="Gilroy R."/>
            <person name="Ravi A."/>
            <person name="Getino M."/>
            <person name="Pursley I."/>
            <person name="Horton D.L."/>
            <person name="Alikhan N.F."/>
            <person name="Baker D."/>
            <person name="Gharbi K."/>
            <person name="Hall N."/>
            <person name="Watson M."/>
            <person name="Adriaenssens E.M."/>
            <person name="Foster-Nyarko E."/>
            <person name="Jarju S."/>
            <person name="Secka A."/>
            <person name="Antonio M."/>
            <person name="Oren A."/>
            <person name="Chaudhuri R.R."/>
            <person name="La Ragione R."/>
            <person name="Hildebrand F."/>
            <person name="Pallen M.J."/>
        </authorList>
    </citation>
    <scope>NUCLEOTIDE SEQUENCE</scope>
    <source>
        <strain evidence="7">CHK189-12415</strain>
    </source>
</reference>
<evidence type="ECO:0000313" key="7">
    <source>
        <dbReference type="EMBL" id="HIR60192.1"/>
    </source>
</evidence>
<evidence type="ECO:0000256" key="3">
    <source>
        <dbReference type="ARBA" id="ARBA00022691"/>
    </source>
</evidence>
<feature type="binding site" evidence="4">
    <location>
        <position position="331"/>
    </location>
    <ligand>
        <name>S-adenosyl-L-methionine</name>
        <dbReference type="ChEBI" id="CHEBI:59789"/>
    </ligand>
</feature>
<feature type="compositionally biased region" description="Basic and acidic residues" evidence="6">
    <location>
        <begin position="60"/>
        <end position="72"/>
    </location>
</feature>
<dbReference type="PROSITE" id="PS51687">
    <property type="entry name" value="SAM_MT_RNA_M5U"/>
    <property type="match status" value="1"/>
</dbReference>
<dbReference type="AlphaFoldDB" id="A0A9D1DW89"/>
<dbReference type="PANTHER" id="PTHR11061:SF30">
    <property type="entry name" value="TRNA (URACIL(54)-C(5))-METHYLTRANSFERASE"/>
    <property type="match status" value="1"/>
</dbReference>
<dbReference type="EC" id="2.1.1.190" evidence="7"/>
<dbReference type="InterPro" id="IPR029063">
    <property type="entry name" value="SAM-dependent_MTases_sf"/>
</dbReference>
<keyword evidence="1 4" id="KW-0489">Methyltransferase</keyword>
<feature type="compositionally biased region" description="Basic residues" evidence="6">
    <location>
        <begin position="472"/>
        <end position="482"/>
    </location>
</feature>
<dbReference type="GO" id="GO:0070475">
    <property type="term" value="P:rRNA base methylation"/>
    <property type="evidence" value="ECO:0007669"/>
    <property type="project" value="TreeGrafter"/>
</dbReference>
<proteinExistence type="inferred from homology"/>
<accession>A0A9D1DW89</accession>
<dbReference type="PROSITE" id="PS01231">
    <property type="entry name" value="TRMA_2"/>
    <property type="match status" value="1"/>
</dbReference>
<keyword evidence="2 4" id="KW-0808">Transferase</keyword>
<dbReference type="Proteomes" id="UP000824241">
    <property type="component" value="Unassembled WGS sequence"/>
</dbReference>
<feature type="compositionally biased region" description="Acidic residues" evidence="6">
    <location>
        <begin position="36"/>
        <end position="50"/>
    </location>
</feature>
<feature type="compositionally biased region" description="Basic and acidic residues" evidence="6">
    <location>
        <begin position="1"/>
        <end position="14"/>
    </location>
</feature>
<dbReference type="PANTHER" id="PTHR11061">
    <property type="entry name" value="RNA M5U METHYLTRANSFERASE"/>
    <property type="match status" value="1"/>
</dbReference>
<evidence type="ECO:0000256" key="4">
    <source>
        <dbReference type="PROSITE-ProRule" id="PRU01024"/>
    </source>
</evidence>
<dbReference type="Pfam" id="PF05958">
    <property type="entry name" value="tRNA_U5-meth_tr"/>
    <property type="match status" value="1"/>
</dbReference>
<dbReference type="InterPro" id="IPR010280">
    <property type="entry name" value="U5_MeTrfase_fam"/>
</dbReference>
<protein>
    <submittedName>
        <fullName evidence="7">23S rRNA (Uracil(1939)-C(5))-methyltransferase RlmD</fullName>
        <ecNumber evidence="7">2.1.1.190</ecNumber>
    </submittedName>
</protein>
<comment type="caution">
    <text evidence="7">The sequence shown here is derived from an EMBL/GenBank/DDBJ whole genome shotgun (WGS) entry which is preliminary data.</text>
</comment>